<dbReference type="NCBIfam" id="NF010733">
    <property type="entry name" value="PRK14135.1"/>
    <property type="match status" value="1"/>
</dbReference>
<evidence type="ECO:0000256" key="5">
    <source>
        <dbReference type="ARBA" id="ARBA00022490"/>
    </source>
</evidence>
<sequence>MLKVTSISKDKSNFYKVRFDDKRELRISEDLLVRYRLLKGTEITEQVFEEIKKSAGYDIGLQLAMNYISYQLRTEQEMRIYLKDKEINREDTQKIIQRLQELQLVDDVVYGQSFVRTQMRLSDKGPQAISQQLRKKGLKNDVIEEVMYLYTPEDQFDIAFKTATKSLQMFHGKSHRETLQKLRIKLMQKGFSSDIISLVMAELPDEKDEEAEWDAIQKEGAKLLRRHPNDQQKLKQKLYQKGFEFDLIQRFIDEEIIDEE</sequence>
<dbReference type="InterPro" id="IPR053925">
    <property type="entry name" value="RecX_HTH_3rd"/>
</dbReference>
<dbReference type="PANTHER" id="PTHR33602:SF1">
    <property type="entry name" value="REGULATORY PROTEIN RECX FAMILY PROTEIN"/>
    <property type="match status" value="1"/>
</dbReference>
<dbReference type="HAMAP" id="MF_01114">
    <property type="entry name" value="RecX"/>
    <property type="match status" value="1"/>
</dbReference>
<evidence type="ECO:0000313" key="11">
    <source>
        <dbReference type="Proteomes" id="UP000782705"/>
    </source>
</evidence>
<dbReference type="RefSeq" id="WP_161901262.1">
    <property type="nucleotide sequence ID" value="NZ_MAEL01000015.1"/>
</dbReference>
<feature type="domain" description="RecX third three-helical" evidence="8">
    <location>
        <begin position="153"/>
        <end position="199"/>
    </location>
</feature>
<dbReference type="Gene3D" id="1.10.10.10">
    <property type="entry name" value="Winged helix-like DNA-binding domain superfamily/Winged helix DNA-binding domain"/>
    <property type="match status" value="4"/>
</dbReference>
<dbReference type="Pfam" id="PF02631">
    <property type="entry name" value="RecX_HTH2"/>
    <property type="match status" value="1"/>
</dbReference>
<dbReference type="Pfam" id="PF21982">
    <property type="entry name" value="RecX_HTH1"/>
    <property type="match status" value="1"/>
</dbReference>
<keyword evidence="5 6" id="KW-0963">Cytoplasm</keyword>
<dbReference type="InterPro" id="IPR036388">
    <property type="entry name" value="WH-like_DNA-bd_sf"/>
</dbReference>
<evidence type="ECO:0000259" key="7">
    <source>
        <dbReference type="Pfam" id="PF02631"/>
    </source>
</evidence>
<dbReference type="InterPro" id="IPR053926">
    <property type="entry name" value="RecX_HTH_1st"/>
</dbReference>
<name>A0ABQ6Z1Y0_9ENTE</name>
<evidence type="ECO:0000259" key="9">
    <source>
        <dbReference type="Pfam" id="PF21982"/>
    </source>
</evidence>
<accession>A0ABQ6Z1Y0</accession>
<evidence type="ECO:0000259" key="8">
    <source>
        <dbReference type="Pfam" id="PF21981"/>
    </source>
</evidence>
<keyword evidence="11" id="KW-1185">Reference proteome</keyword>
<dbReference type="InterPro" id="IPR003783">
    <property type="entry name" value="Regulatory_RecX"/>
</dbReference>
<evidence type="ECO:0000256" key="2">
    <source>
        <dbReference type="ARBA" id="ARBA00004496"/>
    </source>
</evidence>
<feature type="domain" description="RecX first three-helical" evidence="9">
    <location>
        <begin position="62"/>
        <end position="99"/>
    </location>
</feature>
<evidence type="ECO:0000256" key="1">
    <source>
        <dbReference type="ARBA" id="ARBA00003529"/>
    </source>
</evidence>
<dbReference type="PANTHER" id="PTHR33602">
    <property type="entry name" value="REGULATORY PROTEIN RECX FAMILY PROTEIN"/>
    <property type="match status" value="1"/>
</dbReference>
<feature type="domain" description="RecX second three-helical" evidence="7">
    <location>
        <begin position="106"/>
        <end position="147"/>
    </location>
</feature>
<dbReference type="EMBL" id="MAEL01000015">
    <property type="protein sequence ID" value="KAF1305411.1"/>
    <property type="molecule type" value="Genomic_DNA"/>
</dbReference>
<comment type="similarity">
    <text evidence="3 6">Belongs to the RecX family.</text>
</comment>
<dbReference type="Proteomes" id="UP000782705">
    <property type="component" value="Unassembled WGS sequence"/>
</dbReference>
<dbReference type="InterPro" id="IPR053924">
    <property type="entry name" value="RecX_HTH_2nd"/>
</dbReference>
<comment type="caution">
    <text evidence="10">The sequence shown here is derived from an EMBL/GenBank/DDBJ whole genome shotgun (WGS) entry which is preliminary data.</text>
</comment>
<comment type="function">
    <text evidence="1 6">Modulates RecA activity.</text>
</comment>
<evidence type="ECO:0000256" key="6">
    <source>
        <dbReference type="HAMAP-Rule" id="MF_01114"/>
    </source>
</evidence>
<gene>
    <name evidence="6" type="primary">recX</name>
    <name evidence="10" type="ORF">BAU17_02660</name>
</gene>
<evidence type="ECO:0000256" key="4">
    <source>
        <dbReference type="ARBA" id="ARBA00018111"/>
    </source>
</evidence>
<protein>
    <recommendedName>
        <fullName evidence="4 6">Regulatory protein RecX</fullName>
    </recommendedName>
</protein>
<evidence type="ECO:0000313" key="10">
    <source>
        <dbReference type="EMBL" id="KAF1305411.1"/>
    </source>
</evidence>
<comment type="subcellular location">
    <subcellularLocation>
        <location evidence="2 6">Cytoplasm</location>
    </subcellularLocation>
</comment>
<proteinExistence type="inferred from homology"/>
<organism evidence="10 11">
    <name type="scientific">Candidatus Enterococcus willemsii</name>
    <dbReference type="NCBI Taxonomy" id="1857215"/>
    <lineage>
        <taxon>Bacteria</taxon>
        <taxon>Bacillati</taxon>
        <taxon>Bacillota</taxon>
        <taxon>Bacilli</taxon>
        <taxon>Lactobacillales</taxon>
        <taxon>Enterococcaceae</taxon>
        <taxon>Enterococcus</taxon>
    </lineage>
</organism>
<dbReference type="Pfam" id="PF21981">
    <property type="entry name" value="RecX_HTH3"/>
    <property type="match status" value="2"/>
</dbReference>
<feature type="domain" description="RecX third three-helical" evidence="8">
    <location>
        <begin position="210"/>
        <end position="252"/>
    </location>
</feature>
<reference evidence="10 11" key="1">
    <citation type="submission" date="2016-06" db="EMBL/GenBank/DDBJ databases">
        <title>Four novel species of enterococci isolated from chicken manure.</title>
        <authorList>
            <person name="Van Tyne D."/>
        </authorList>
    </citation>
    <scope>NUCLEOTIDE SEQUENCE [LARGE SCALE GENOMIC DNA]</scope>
    <source>
        <strain evidence="10 11">CU12B</strain>
    </source>
</reference>
<evidence type="ECO:0000256" key="3">
    <source>
        <dbReference type="ARBA" id="ARBA00009695"/>
    </source>
</evidence>